<comment type="catalytic activity">
    <reaction evidence="12">
        <text>D-sedoheptulose 7-phosphate + D-glyceraldehyde 3-phosphate = aldehydo-D-ribose 5-phosphate + D-xylulose 5-phosphate</text>
        <dbReference type="Rhea" id="RHEA:10508"/>
        <dbReference type="ChEBI" id="CHEBI:57483"/>
        <dbReference type="ChEBI" id="CHEBI:57737"/>
        <dbReference type="ChEBI" id="CHEBI:58273"/>
        <dbReference type="ChEBI" id="CHEBI:59776"/>
        <dbReference type="EC" id="2.2.1.1"/>
    </reaction>
</comment>
<organism evidence="19 20">
    <name type="scientific">Tritrichomonas foetus</name>
    <dbReference type="NCBI Taxonomy" id="1144522"/>
    <lineage>
        <taxon>Eukaryota</taxon>
        <taxon>Metamonada</taxon>
        <taxon>Parabasalia</taxon>
        <taxon>Tritrichomonadida</taxon>
        <taxon>Tritrichomonadidae</taxon>
        <taxon>Tritrichomonas</taxon>
    </lineage>
</organism>
<dbReference type="PANTHER" id="PTHR43522:SF2">
    <property type="entry name" value="TRANSKETOLASE 1-RELATED"/>
    <property type="match status" value="1"/>
</dbReference>
<dbReference type="FunFam" id="3.40.50.970:FF:000045">
    <property type="entry name" value="Transketolase"/>
    <property type="match status" value="1"/>
</dbReference>
<comment type="cofactor">
    <cofactor evidence="1">
        <name>Ca(2+)</name>
        <dbReference type="ChEBI" id="CHEBI:29108"/>
    </cofactor>
</comment>
<comment type="caution">
    <text evidence="19">The sequence shown here is derived from an EMBL/GenBank/DDBJ whole genome shotgun (WGS) entry which is preliminary data.</text>
</comment>
<evidence type="ECO:0000256" key="10">
    <source>
        <dbReference type="ARBA" id="ARBA00022842"/>
    </source>
</evidence>
<dbReference type="GO" id="GO:0005829">
    <property type="term" value="C:cytosol"/>
    <property type="evidence" value="ECO:0007669"/>
    <property type="project" value="TreeGrafter"/>
</dbReference>
<feature type="binding site" evidence="14">
    <location>
        <position position="542"/>
    </location>
    <ligand>
        <name>substrate</name>
    </ligand>
</feature>
<evidence type="ECO:0000256" key="5">
    <source>
        <dbReference type="ARBA" id="ARBA00011738"/>
    </source>
</evidence>
<feature type="binding site" evidence="16">
    <location>
        <position position="159"/>
    </location>
    <ligand>
        <name>Mg(2+)</name>
        <dbReference type="ChEBI" id="CHEBI:18420"/>
    </ligand>
</feature>
<feature type="active site" description="Proton donor" evidence="13">
    <location>
        <position position="431"/>
    </location>
</feature>
<dbReference type="SUPFAM" id="SSF52922">
    <property type="entry name" value="TK C-terminal domain-like"/>
    <property type="match status" value="1"/>
</dbReference>
<keyword evidence="8 16" id="KW-0479">Metal-binding</keyword>
<dbReference type="NCBIfam" id="TIGR00232">
    <property type="entry name" value="tktlase_bact"/>
    <property type="match status" value="1"/>
</dbReference>
<dbReference type="InterPro" id="IPR029061">
    <property type="entry name" value="THDP-binding"/>
</dbReference>
<evidence type="ECO:0000313" key="20">
    <source>
        <dbReference type="Proteomes" id="UP000179807"/>
    </source>
</evidence>
<dbReference type="GO" id="GO:0046872">
    <property type="term" value="F:metal ion binding"/>
    <property type="evidence" value="ECO:0007669"/>
    <property type="project" value="UniProtKB-KW"/>
</dbReference>
<evidence type="ECO:0000256" key="8">
    <source>
        <dbReference type="ARBA" id="ARBA00022723"/>
    </source>
</evidence>
<feature type="site" description="Important for catalytic activity" evidence="17">
    <location>
        <position position="265"/>
    </location>
</feature>
<feature type="binding site" evidence="15">
    <location>
        <position position="67"/>
    </location>
    <ligand>
        <name>thiamine diphosphate</name>
        <dbReference type="ChEBI" id="CHEBI:58937"/>
    </ligand>
</feature>
<feature type="binding site" evidence="15">
    <location>
        <position position="459"/>
    </location>
    <ligand>
        <name>thiamine diphosphate</name>
        <dbReference type="ChEBI" id="CHEBI:58937"/>
    </ligand>
</feature>
<keyword evidence="9" id="KW-0106">Calcium</keyword>
<dbReference type="PANTHER" id="PTHR43522">
    <property type="entry name" value="TRANSKETOLASE"/>
    <property type="match status" value="1"/>
</dbReference>
<evidence type="ECO:0000313" key="19">
    <source>
        <dbReference type="EMBL" id="OHS94680.1"/>
    </source>
</evidence>
<evidence type="ECO:0000256" key="2">
    <source>
        <dbReference type="ARBA" id="ARBA00001936"/>
    </source>
</evidence>
<dbReference type="Pfam" id="PF00456">
    <property type="entry name" value="Transketolase_N"/>
    <property type="match status" value="1"/>
</dbReference>
<dbReference type="RefSeq" id="XP_068347817.1">
    <property type="nucleotide sequence ID" value="XM_068512475.1"/>
</dbReference>
<evidence type="ECO:0000256" key="12">
    <source>
        <dbReference type="ARBA" id="ARBA00049473"/>
    </source>
</evidence>
<dbReference type="InterPro" id="IPR005475">
    <property type="entry name" value="Transketolase-like_Pyr-bd"/>
</dbReference>
<comment type="cofactor">
    <cofactor evidence="3">
        <name>Co(2+)</name>
        <dbReference type="ChEBI" id="CHEBI:48828"/>
    </cofactor>
</comment>
<feature type="binding site" evidence="14">
    <location>
        <position position="483"/>
    </location>
    <ligand>
        <name>substrate</name>
    </ligand>
</feature>
<dbReference type="InterPro" id="IPR055152">
    <property type="entry name" value="Transketolase-like_C_2"/>
</dbReference>
<evidence type="ECO:0000256" key="14">
    <source>
        <dbReference type="PIRSR" id="PIRSR605478-2"/>
    </source>
</evidence>
<feature type="binding site" evidence="15">
    <location>
        <position position="160"/>
    </location>
    <ligand>
        <name>thiamine diphosphate</name>
        <dbReference type="ChEBI" id="CHEBI:58937"/>
    </ligand>
</feature>
<feature type="binding site" evidence="16">
    <location>
        <position position="191"/>
    </location>
    <ligand>
        <name>Mg(2+)</name>
        <dbReference type="ChEBI" id="CHEBI:18420"/>
    </ligand>
</feature>
<dbReference type="OrthoDB" id="10267175at2759"/>
<sequence length="696" mass="77633">MSLNNEINQLCVSYLRVLAMDTISNAKSGHPGAPLGLAPTAHVLFSKYFNFEIGWPNRDRFIMSCGHAVPLLYSVYHIFSNNKIISIDDLKCYRKMGSKTSGSTERHINPYIIECSTGPLGQGVGNAVGFSCISLHLQKRFNKNDLTIFNNRIWCFCSDGDIMSGVQAEAASFAGHQKLNNLIMFWDDNKITLSGSTEMTFSEDVLKRYEAYGWHTIVVNNADTDLDEIDRAIQEALKVTDKPVLIDLHTTIGYGSESANNSKIHGTPMSLDQVARMKEKFGCDPNKSFYVSDEVYKFYSETVQSKVQKQVNEWNQKFETYKQKYPNDYKVLDELMNRTYDVDYFKSILPSIYLQNSSNQTDNVKDSLHKEELIATRIFSGEVINLVHDNFPGLIGGSADLTPTNNTALSNEIDFDFNHREGRYIEYGIREHGMQAIANGIACYGFSGILPFTATFLAFYHYMLAPIRVAAVDSLRTITIATHDSIGVGEDGALSQPIECLAQLRSMPNTLVYRPCDRIETAAGYATAVTGPPRPAILAFSRQPTIIPVEGTNFDGALKGGYIIREFSTQINNKGASKRVIIISSGTEVVISLKAADLLKDEGVDVRVVSMPSMELFRSQSVEYRNRVLPRNIPILSVEASVSFGWREFSHRHVGTDKFGFSAPFADLYRAFGITPDGIADAAKELIHDTEEGRIF</sequence>
<evidence type="ECO:0000256" key="4">
    <source>
        <dbReference type="ARBA" id="ARBA00007131"/>
    </source>
</evidence>
<comment type="cofactor">
    <cofactor evidence="16">
        <name>Mg(2+)</name>
        <dbReference type="ChEBI" id="CHEBI:18420"/>
    </cofactor>
    <text evidence="16">Binds 1 Mg(2+) ion per subunit. Can also utilize other divalent metal cations, such as Ca(2+), Mn(2+) and Co(2+).</text>
</comment>
<feature type="binding site" evidence="14">
    <location>
        <position position="491"/>
    </location>
    <ligand>
        <name>substrate</name>
    </ligand>
</feature>
<evidence type="ECO:0000256" key="15">
    <source>
        <dbReference type="PIRSR" id="PIRSR605478-3"/>
    </source>
</evidence>
<dbReference type="Pfam" id="PF02779">
    <property type="entry name" value="Transket_pyr"/>
    <property type="match status" value="1"/>
</dbReference>
<proteinExistence type="inferred from homology"/>
<dbReference type="InterPro" id="IPR005478">
    <property type="entry name" value="Transketolase_bac-like"/>
</dbReference>
<dbReference type="InterPro" id="IPR033247">
    <property type="entry name" value="Transketolase_fam"/>
</dbReference>
<dbReference type="Pfam" id="PF22613">
    <property type="entry name" value="Transketolase_C_1"/>
    <property type="match status" value="1"/>
</dbReference>
<evidence type="ECO:0000256" key="17">
    <source>
        <dbReference type="PIRSR" id="PIRSR605478-5"/>
    </source>
</evidence>
<dbReference type="EMBL" id="MLAK01001299">
    <property type="protein sequence ID" value="OHS94680.1"/>
    <property type="molecule type" value="Genomic_DNA"/>
</dbReference>
<comment type="similarity">
    <text evidence="4">Belongs to the transketolase family.</text>
</comment>
<dbReference type="Gene3D" id="3.40.50.920">
    <property type="match status" value="1"/>
</dbReference>
<evidence type="ECO:0000256" key="16">
    <source>
        <dbReference type="PIRSR" id="PIRSR605478-4"/>
    </source>
</evidence>
<evidence type="ECO:0000259" key="18">
    <source>
        <dbReference type="SMART" id="SM00861"/>
    </source>
</evidence>
<dbReference type="SUPFAM" id="SSF52518">
    <property type="entry name" value="Thiamin diphosphate-binding fold (THDP-binding)"/>
    <property type="match status" value="2"/>
</dbReference>
<dbReference type="CDD" id="cd07033">
    <property type="entry name" value="TPP_PYR_DXS_TK_like"/>
    <property type="match status" value="1"/>
</dbReference>
<dbReference type="CDD" id="cd02012">
    <property type="entry name" value="TPP_TK"/>
    <property type="match status" value="1"/>
</dbReference>
<evidence type="ECO:0000256" key="9">
    <source>
        <dbReference type="ARBA" id="ARBA00022837"/>
    </source>
</evidence>
<dbReference type="InterPro" id="IPR049557">
    <property type="entry name" value="Transketolase_CS"/>
</dbReference>
<evidence type="ECO:0000256" key="6">
    <source>
        <dbReference type="ARBA" id="ARBA00013152"/>
    </source>
</evidence>
<feature type="site" description="Important for catalytic activity" evidence="17">
    <location>
        <position position="30"/>
    </location>
</feature>
<dbReference type="InterPro" id="IPR009014">
    <property type="entry name" value="Transketo_C/PFOR_II"/>
</dbReference>
<feature type="binding site" evidence="14">
    <location>
        <position position="265"/>
    </location>
    <ligand>
        <name>substrate</name>
    </ligand>
</feature>
<dbReference type="AlphaFoldDB" id="A0A1J4J640"/>
<evidence type="ECO:0000256" key="3">
    <source>
        <dbReference type="ARBA" id="ARBA00001941"/>
    </source>
</evidence>
<dbReference type="InterPro" id="IPR005474">
    <property type="entry name" value="Transketolase_N"/>
</dbReference>
<gene>
    <name evidence="19" type="primary">TKL1</name>
    <name evidence="19" type="ORF">TRFO_39150</name>
</gene>
<accession>A0A1J4J640</accession>
<comment type="cofactor">
    <cofactor evidence="2">
        <name>Mn(2+)</name>
        <dbReference type="ChEBI" id="CHEBI:29035"/>
    </cofactor>
</comment>
<feature type="domain" description="Transketolase-like pyrimidine-binding" evidence="18">
    <location>
        <begin position="374"/>
        <end position="547"/>
    </location>
</feature>
<comment type="cofactor">
    <cofactor evidence="15">
        <name>thiamine diphosphate</name>
        <dbReference type="ChEBI" id="CHEBI:58937"/>
    </cofactor>
    <text evidence="15">Binds 1 thiamine pyrophosphate per subunit. During the reaction, the substrate forms a covalent intermediate with the cofactor.</text>
</comment>
<keyword evidence="10 16" id="KW-0460">Magnesium</keyword>
<feature type="binding site" evidence="16">
    <location>
        <position position="189"/>
    </location>
    <ligand>
        <name>Mg(2+)</name>
        <dbReference type="ChEBI" id="CHEBI:18420"/>
    </ligand>
</feature>
<evidence type="ECO:0000256" key="1">
    <source>
        <dbReference type="ARBA" id="ARBA00001913"/>
    </source>
</evidence>
<protein>
    <recommendedName>
        <fullName evidence="6">transketolase</fullName>
        <ecNumber evidence="6">2.2.1.1</ecNumber>
    </recommendedName>
</protein>
<name>A0A1J4J640_9EUKA</name>
<dbReference type="Gene3D" id="3.40.50.970">
    <property type="match status" value="2"/>
</dbReference>
<dbReference type="PROSITE" id="PS00801">
    <property type="entry name" value="TRANSKETOLASE_1"/>
    <property type="match status" value="1"/>
</dbReference>
<keyword evidence="7" id="KW-0808">Transferase</keyword>
<evidence type="ECO:0000256" key="7">
    <source>
        <dbReference type="ARBA" id="ARBA00022679"/>
    </source>
</evidence>
<dbReference type="FunFam" id="3.40.50.970:FF:000004">
    <property type="entry name" value="Transketolase"/>
    <property type="match status" value="1"/>
</dbReference>
<dbReference type="SMART" id="SM00861">
    <property type="entry name" value="Transket_pyr"/>
    <property type="match status" value="1"/>
</dbReference>
<dbReference type="GO" id="GO:0006098">
    <property type="term" value="P:pentose-phosphate shunt"/>
    <property type="evidence" value="ECO:0007669"/>
    <property type="project" value="TreeGrafter"/>
</dbReference>
<keyword evidence="11 15" id="KW-0786">Thiamine pyrophosphate</keyword>
<dbReference type="VEuPathDB" id="TrichDB:TRFO_39150"/>
<dbReference type="Proteomes" id="UP000179807">
    <property type="component" value="Unassembled WGS sequence"/>
</dbReference>
<dbReference type="GO" id="GO:0004802">
    <property type="term" value="F:transketolase activity"/>
    <property type="evidence" value="ECO:0007669"/>
    <property type="project" value="UniProtKB-EC"/>
</dbReference>
<feature type="binding site" evidence="15">
    <location>
        <position position="265"/>
    </location>
    <ligand>
        <name>thiamine diphosphate</name>
        <dbReference type="ChEBI" id="CHEBI:58937"/>
    </ligand>
</feature>
<evidence type="ECO:0000256" key="13">
    <source>
        <dbReference type="PIRSR" id="PIRSR605478-1"/>
    </source>
</evidence>
<feature type="binding site" evidence="15">
    <location>
        <begin position="118"/>
        <end position="120"/>
    </location>
    <ligand>
        <name>thiamine diphosphate</name>
        <dbReference type="ChEBI" id="CHEBI:58937"/>
    </ligand>
</feature>
<keyword evidence="20" id="KW-1185">Reference proteome</keyword>
<feature type="binding site" evidence="14">
    <location>
        <position position="377"/>
    </location>
    <ligand>
        <name>substrate</name>
    </ligand>
</feature>
<comment type="subunit">
    <text evidence="5">Homodimer.</text>
</comment>
<evidence type="ECO:0000256" key="11">
    <source>
        <dbReference type="ARBA" id="ARBA00023052"/>
    </source>
</evidence>
<dbReference type="GeneID" id="94847179"/>
<dbReference type="EC" id="2.2.1.1" evidence="6"/>
<feature type="binding site" evidence="14">
    <location>
        <position position="30"/>
    </location>
    <ligand>
        <name>substrate</name>
    </ligand>
</feature>
<reference evidence="19" key="1">
    <citation type="submission" date="2016-10" db="EMBL/GenBank/DDBJ databases">
        <authorList>
            <person name="Benchimol M."/>
            <person name="Almeida L.G."/>
            <person name="Vasconcelos A.T."/>
            <person name="Perreira-Neves A."/>
            <person name="Rosa I.A."/>
            <person name="Tasca T."/>
            <person name="Bogo M.R."/>
            <person name="de Souza W."/>
        </authorList>
    </citation>
    <scope>NUCLEOTIDE SEQUENCE [LARGE SCALE GENOMIC DNA]</scope>
    <source>
        <strain evidence="19">K</strain>
    </source>
</reference>
<feature type="binding site" evidence="15">
    <location>
        <position position="189"/>
    </location>
    <ligand>
        <name>thiamine diphosphate</name>
        <dbReference type="ChEBI" id="CHEBI:58937"/>
    </ligand>
</feature>